<evidence type="ECO:0000256" key="1">
    <source>
        <dbReference type="SAM" id="MobiDB-lite"/>
    </source>
</evidence>
<dbReference type="EMBL" id="LFZN01000062">
    <property type="protein sequence ID" value="KXT01072.1"/>
    <property type="molecule type" value="Genomic_DNA"/>
</dbReference>
<gene>
    <name evidence="2" type="ORF">AC578_4105</name>
</gene>
<sequence length="450" mass="49625">MDVPAYVSQPRFYGPKSADNNNKTCNELSLELSHDELKSKPVILYAWQKLRIGRMGIGKAKATISGKDDEAIVELVDVLWPWSKDEKSAEDVVLLRDRLRRYLEKDEKVVKSSIDEAEKWASTGLKYPEPDAPSQTVSASRQSSISSQQQQQQPATPTTPSAPKKHKKAKKPYHQTHHEQLSSKTEQSSQPPASFTSSAAKQNQKVRSNPALPASEKKKGKGKRRTQAQEEYDEQDEFEEPKPAQYEQEKIEKPEQAPDDMELSEGEDEDDDASSAASKPEPESDPGDVPGDEYMYNEQPHLFSESTTQHRSQRHAKGAYDVVIKREPASPVKPAGTPSPKNAFNLAALKKSLPISPPPRHAAAGQATPHASSSRRPQQRLSLAPSSHGTPSRKTAVSRQSTTSRQSTASIQTQQHALPSSTGIEAFGTHGLRLNKAALEKEDNSDTDTD</sequence>
<evidence type="ECO:0000313" key="2">
    <source>
        <dbReference type="EMBL" id="KXT01072.1"/>
    </source>
</evidence>
<feature type="compositionally biased region" description="Acidic residues" evidence="1">
    <location>
        <begin position="230"/>
        <end position="239"/>
    </location>
</feature>
<protein>
    <submittedName>
        <fullName evidence="2">Uncharacterized protein</fullName>
    </submittedName>
</protein>
<feature type="compositionally biased region" description="Low complexity" evidence="1">
    <location>
        <begin position="133"/>
        <end position="162"/>
    </location>
</feature>
<dbReference type="AlphaFoldDB" id="A0A139HF99"/>
<feature type="compositionally biased region" description="Low complexity" evidence="1">
    <location>
        <begin position="395"/>
        <end position="415"/>
    </location>
</feature>
<feature type="compositionally biased region" description="Polar residues" evidence="1">
    <location>
        <begin position="182"/>
        <end position="207"/>
    </location>
</feature>
<feature type="compositionally biased region" description="Low complexity" evidence="1">
    <location>
        <begin position="372"/>
        <end position="383"/>
    </location>
</feature>
<feature type="region of interest" description="Disordered" evidence="1">
    <location>
        <begin position="122"/>
        <end position="426"/>
    </location>
</feature>
<keyword evidence="3" id="KW-1185">Reference proteome</keyword>
<accession>A0A139HF99</accession>
<feature type="compositionally biased region" description="Acidic residues" evidence="1">
    <location>
        <begin position="257"/>
        <end position="273"/>
    </location>
</feature>
<feature type="compositionally biased region" description="Basic and acidic residues" evidence="1">
    <location>
        <begin position="247"/>
        <end position="256"/>
    </location>
</feature>
<reference evidence="2 3" key="1">
    <citation type="submission" date="2015-07" db="EMBL/GenBank/DDBJ databases">
        <title>Comparative genomics of the Sigatoka disease complex on banana suggests a link between parallel evolutionary changes in Pseudocercospora fijiensis and Pseudocercospora eumusae and increased virulence on the banana host.</title>
        <authorList>
            <person name="Chang T.-C."/>
            <person name="Salvucci A."/>
            <person name="Crous P.W."/>
            <person name="Stergiopoulos I."/>
        </authorList>
    </citation>
    <scope>NUCLEOTIDE SEQUENCE [LARGE SCALE GENOMIC DNA]</scope>
    <source>
        <strain evidence="2 3">CBS 114824</strain>
    </source>
</reference>
<proteinExistence type="predicted"/>
<feature type="compositionally biased region" description="Polar residues" evidence="1">
    <location>
        <begin position="384"/>
        <end position="393"/>
    </location>
</feature>
<organism evidence="2 3">
    <name type="scientific">Pseudocercospora eumusae</name>
    <dbReference type="NCBI Taxonomy" id="321146"/>
    <lineage>
        <taxon>Eukaryota</taxon>
        <taxon>Fungi</taxon>
        <taxon>Dikarya</taxon>
        <taxon>Ascomycota</taxon>
        <taxon>Pezizomycotina</taxon>
        <taxon>Dothideomycetes</taxon>
        <taxon>Dothideomycetidae</taxon>
        <taxon>Mycosphaerellales</taxon>
        <taxon>Mycosphaerellaceae</taxon>
        <taxon>Pseudocercospora</taxon>
    </lineage>
</organism>
<dbReference type="Proteomes" id="UP000070133">
    <property type="component" value="Unassembled WGS sequence"/>
</dbReference>
<evidence type="ECO:0000313" key="3">
    <source>
        <dbReference type="Proteomes" id="UP000070133"/>
    </source>
</evidence>
<comment type="caution">
    <text evidence="2">The sequence shown here is derived from an EMBL/GenBank/DDBJ whole genome shotgun (WGS) entry which is preliminary data.</text>
</comment>
<feature type="compositionally biased region" description="Basic residues" evidence="1">
    <location>
        <begin position="163"/>
        <end position="175"/>
    </location>
</feature>
<name>A0A139HF99_9PEZI</name>